<feature type="transmembrane region" description="Helical" evidence="1">
    <location>
        <begin position="48"/>
        <end position="69"/>
    </location>
</feature>
<dbReference type="Proteomes" id="UP000830434">
    <property type="component" value="Chromosome"/>
</dbReference>
<sequence length="139" mass="15537">MTQTPTSDSNPLSKQRKYRRLMYGVLLGGVAVALLLREVLGYPLVSEAVYWVAVIGFFAVLFGSSVTLFDERDRALEERASRWTLTILAPILAITASVGRLLPQVSDYALPDMVWPVLYGFIVVYVLFAVVYGALRYRS</sequence>
<keyword evidence="1" id="KW-0472">Membrane</keyword>
<feature type="transmembrane region" description="Helical" evidence="1">
    <location>
        <begin position="81"/>
        <end position="102"/>
    </location>
</feature>
<evidence type="ECO:0000313" key="3">
    <source>
        <dbReference type="Proteomes" id="UP000830434"/>
    </source>
</evidence>
<dbReference type="KEGG" id="haxz:M0R88_03270"/>
<name>A0A8U0IJ52_9EURY</name>
<keyword evidence="1" id="KW-0812">Transmembrane</keyword>
<proteinExistence type="predicted"/>
<feature type="transmembrane region" description="Helical" evidence="1">
    <location>
        <begin position="114"/>
        <end position="135"/>
    </location>
</feature>
<dbReference type="EMBL" id="CP096658">
    <property type="protein sequence ID" value="UPW01130.1"/>
    <property type="molecule type" value="Genomic_DNA"/>
</dbReference>
<dbReference type="Pfam" id="PF09946">
    <property type="entry name" value="DUF2178"/>
    <property type="match status" value="1"/>
</dbReference>
<accession>A0A8U0IJ52</accession>
<dbReference type="RefSeq" id="WP_248655535.1">
    <property type="nucleotide sequence ID" value="NZ_CP096658.1"/>
</dbReference>
<organism evidence="2 3">
    <name type="scientific">Halorussus gelatinilyticus</name>
    <dbReference type="NCBI Taxonomy" id="2937524"/>
    <lineage>
        <taxon>Archaea</taxon>
        <taxon>Methanobacteriati</taxon>
        <taxon>Methanobacteriota</taxon>
        <taxon>Stenosarchaea group</taxon>
        <taxon>Halobacteria</taxon>
        <taxon>Halobacteriales</taxon>
        <taxon>Haladaptataceae</taxon>
        <taxon>Halorussus</taxon>
    </lineage>
</organism>
<evidence type="ECO:0000256" key="1">
    <source>
        <dbReference type="SAM" id="Phobius"/>
    </source>
</evidence>
<keyword evidence="1" id="KW-1133">Transmembrane helix</keyword>
<dbReference type="GeneID" id="72188843"/>
<protein>
    <submittedName>
        <fullName evidence="2">DUF2178 domain-containing protein</fullName>
    </submittedName>
</protein>
<dbReference type="AlphaFoldDB" id="A0A8U0IJ52"/>
<gene>
    <name evidence="2" type="ORF">M0R88_03270</name>
</gene>
<dbReference type="InterPro" id="IPR019235">
    <property type="entry name" value="DUF2178_TM"/>
</dbReference>
<feature type="transmembrane region" description="Helical" evidence="1">
    <location>
        <begin position="21"/>
        <end position="42"/>
    </location>
</feature>
<evidence type="ECO:0000313" key="2">
    <source>
        <dbReference type="EMBL" id="UPW01130.1"/>
    </source>
</evidence>
<keyword evidence="3" id="KW-1185">Reference proteome</keyword>
<reference evidence="2" key="1">
    <citation type="submission" date="2022-04" db="EMBL/GenBank/DDBJ databases">
        <title>Diverse halophilic archaea isolated from saline environments.</title>
        <authorList>
            <person name="Cui H.-L."/>
        </authorList>
    </citation>
    <scope>NUCLEOTIDE SEQUENCE</scope>
    <source>
        <strain evidence="2">XZYJT40</strain>
    </source>
</reference>